<organism evidence="1 2">
    <name type="scientific">Phytophthora infestans</name>
    <name type="common">Potato late blight agent</name>
    <name type="synonym">Botrytis infestans</name>
    <dbReference type="NCBI Taxonomy" id="4787"/>
    <lineage>
        <taxon>Eukaryota</taxon>
        <taxon>Sar</taxon>
        <taxon>Stramenopiles</taxon>
        <taxon>Oomycota</taxon>
        <taxon>Peronosporomycetes</taxon>
        <taxon>Peronosporales</taxon>
        <taxon>Peronosporaceae</taxon>
        <taxon>Phytophthora</taxon>
    </lineage>
</organism>
<gene>
    <name evidence="1" type="ORF">GN244_ATG16991</name>
</gene>
<keyword evidence="2" id="KW-1185">Reference proteome</keyword>
<dbReference type="Proteomes" id="UP000602510">
    <property type="component" value="Unassembled WGS sequence"/>
</dbReference>
<sequence length="93" mass="10792">MYGAKYVSLYVEEVTPMFQRGGDKKSKRMDLARTSEALQAKYPIAMIFLVKVRFGPRFQGCPLGNKSGHPLEMKRFNNRRKYDSESSSSMWIF</sequence>
<accession>A0A833SHW2</accession>
<name>A0A833SHW2_PHYIN</name>
<proteinExistence type="predicted"/>
<reference evidence="1" key="1">
    <citation type="submission" date="2020-04" db="EMBL/GenBank/DDBJ databases">
        <title>Hybrid Assembly of Korean Phytophthora infestans isolates.</title>
        <authorList>
            <person name="Prokchorchik M."/>
            <person name="Lee Y."/>
            <person name="Seo J."/>
            <person name="Cho J.-H."/>
            <person name="Park Y.-E."/>
            <person name="Jang D.-C."/>
            <person name="Im J.-S."/>
            <person name="Choi J.-G."/>
            <person name="Park H.-J."/>
            <person name="Lee G.-B."/>
            <person name="Lee Y.-G."/>
            <person name="Hong S.-Y."/>
            <person name="Cho K."/>
            <person name="Sohn K.H."/>
        </authorList>
    </citation>
    <scope>NUCLEOTIDE SEQUENCE</scope>
    <source>
        <strain evidence="1">KR_1_A1</strain>
    </source>
</reference>
<dbReference type="EMBL" id="WSZM01000603">
    <property type="protein sequence ID" value="KAF4031119.1"/>
    <property type="molecule type" value="Genomic_DNA"/>
</dbReference>
<evidence type="ECO:0000313" key="2">
    <source>
        <dbReference type="Proteomes" id="UP000602510"/>
    </source>
</evidence>
<comment type="caution">
    <text evidence="1">The sequence shown here is derived from an EMBL/GenBank/DDBJ whole genome shotgun (WGS) entry which is preliminary data.</text>
</comment>
<dbReference type="AlphaFoldDB" id="A0A833SHW2"/>
<evidence type="ECO:0000313" key="1">
    <source>
        <dbReference type="EMBL" id="KAF4031119.1"/>
    </source>
</evidence>
<protein>
    <submittedName>
        <fullName evidence="1">Uncharacterized protein</fullName>
    </submittedName>
</protein>